<evidence type="ECO:0000256" key="2">
    <source>
        <dbReference type="RuleBase" id="RU363069"/>
    </source>
</evidence>
<evidence type="ECO:0000259" key="3">
    <source>
        <dbReference type="Pfam" id="PF00149"/>
    </source>
</evidence>
<dbReference type="AlphaFoldDB" id="A0A7I8DGW8"/>
<keyword evidence="2" id="KW-0378">Hydrolase</keyword>
<dbReference type="InterPro" id="IPR004593">
    <property type="entry name" value="SbcD"/>
</dbReference>
<accession>A0A7I8DGW8</accession>
<reference evidence="4 5" key="1">
    <citation type="submission" date="2020-08" db="EMBL/GenBank/DDBJ databases">
        <title>Complete Genome Sequence of Effusibacillus dendaii Strain skT53, Isolated from Farmland soil.</title>
        <authorList>
            <person name="Konishi T."/>
            <person name="Kawasaki H."/>
        </authorList>
    </citation>
    <scope>NUCLEOTIDE SEQUENCE [LARGE SCALE GENOMIC DNA]</scope>
    <source>
        <strain evidence="5">skT53</strain>
    </source>
</reference>
<proteinExistence type="inferred from homology"/>
<keyword evidence="5" id="KW-1185">Reference proteome</keyword>
<name>A0A7I8DGW8_9BACL</name>
<dbReference type="PANTHER" id="PTHR30337">
    <property type="entry name" value="COMPONENT OF ATP-DEPENDENT DSDNA EXONUCLEASE"/>
    <property type="match status" value="1"/>
</dbReference>
<dbReference type="NCBIfam" id="TIGR00619">
    <property type="entry name" value="sbcd"/>
    <property type="match status" value="1"/>
</dbReference>
<comment type="function">
    <text evidence="2">SbcCD cleaves DNA hairpin structures. These structures can inhibit DNA replication and are intermediates in certain DNA recombination reactions. The complex acts as a 3'-&gt;5' double strand exonuclease that can open hairpins. It also has a 5' single-strand endonuclease activity.</text>
</comment>
<dbReference type="PANTHER" id="PTHR30337:SF0">
    <property type="entry name" value="NUCLEASE SBCCD SUBUNIT D"/>
    <property type="match status" value="1"/>
</dbReference>
<evidence type="ECO:0000313" key="5">
    <source>
        <dbReference type="Proteomes" id="UP000593802"/>
    </source>
</evidence>
<evidence type="ECO:0000313" key="4">
    <source>
        <dbReference type="EMBL" id="BCJ88249.1"/>
    </source>
</evidence>
<dbReference type="KEGG" id="eff:skT53_32340"/>
<dbReference type="InterPro" id="IPR029052">
    <property type="entry name" value="Metallo-depent_PP-like"/>
</dbReference>
<sequence>MRILHTADWHFGKTLEGRDRLPEQEQFVEELCDICEREKVDWVLMAGDVYQTVNPSAMAEDLFYYSMDRLAANGKRGVVVISGNHDNPDRLVAASPLAHRHGIVLIGRPHEDIVWTSSQNADRVQIVEAGPS</sequence>
<keyword evidence="1 2" id="KW-0233">DNA recombination</keyword>
<keyword evidence="2" id="KW-0255">Endonuclease</keyword>
<gene>
    <name evidence="2" type="primary">sbcD</name>
    <name evidence="4" type="ORF">skT53_32340</name>
</gene>
<dbReference type="Pfam" id="PF00149">
    <property type="entry name" value="Metallophos"/>
    <property type="match status" value="1"/>
</dbReference>
<dbReference type="InterPro" id="IPR004843">
    <property type="entry name" value="Calcineurin-like_PHP"/>
</dbReference>
<comment type="subunit">
    <text evidence="2">Heterodimer of SbcC and SbcD.</text>
</comment>
<keyword evidence="2" id="KW-0235">DNA replication</keyword>
<comment type="similarity">
    <text evidence="2">Belongs to the SbcD family.</text>
</comment>
<dbReference type="Proteomes" id="UP000593802">
    <property type="component" value="Chromosome"/>
</dbReference>
<feature type="domain" description="Calcineurin-like phosphoesterase" evidence="3">
    <location>
        <begin position="1"/>
        <end position="90"/>
    </location>
</feature>
<keyword evidence="2" id="KW-0540">Nuclease</keyword>
<dbReference type="GO" id="GO:0006310">
    <property type="term" value="P:DNA recombination"/>
    <property type="evidence" value="ECO:0007669"/>
    <property type="project" value="UniProtKB-KW"/>
</dbReference>
<dbReference type="InterPro" id="IPR050535">
    <property type="entry name" value="DNA_Repair-Maintenance_Comp"/>
</dbReference>
<dbReference type="SUPFAM" id="SSF56300">
    <property type="entry name" value="Metallo-dependent phosphatases"/>
    <property type="match status" value="1"/>
</dbReference>
<dbReference type="GO" id="GO:0006260">
    <property type="term" value="P:DNA replication"/>
    <property type="evidence" value="ECO:0007669"/>
    <property type="project" value="UniProtKB-KW"/>
</dbReference>
<dbReference type="GO" id="GO:0004519">
    <property type="term" value="F:endonuclease activity"/>
    <property type="evidence" value="ECO:0007669"/>
    <property type="project" value="UniProtKB-KW"/>
</dbReference>
<dbReference type="EMBL" id="AP023366">
    <property type="protein sequence ID" value="BCJ88249.1"/>
    <property type="molecule type" value="Genomic_DNA"/>
</dbReference>
<dbReference type="Gene3D" id="3.60.21.10">
    <property type="match status" value="1"/>
</dbReference>
<dbReference type="GO" id="GO:0008408">
    <property type="term" value="F:3'-5' exonuclease activity"/>
    <property type="evidence" value="ECO:0007669"/>
    <property type="project" value="InterPro"/>
</dbReference>
<protein>
    <recommendedName>
        <fullName evidence="2">Nuclease SbcCD subunit D</fullName>
    </recommendedName>
</protein>
<keyword evidence="2" id="KW-0269">Exonuclease</keyword>
<evidence type="ECO:0000256" key="1">
    <source>
        <dbReference type="ARBA" id="ARBA00023172"/>
    </source>
</evidence>
<organism evidence="4 5">
    <name type="scientific">Effusibacillus dendaii</name>
    <dbReference type="NCBI Taxonomy" id="2743772"/>
    <lineage>
        <taxon>Bacteria</taxon>
        <taxon>Bacillati</taxon>
        <taxon>Bacillota</taxon>
        <taxon>Bacilli</taxon>
        <taxon>Bacillales</taxon>
        <taxon>Alicyclobacillaceae</taxon>
        <taxon>Effusibacillus</taxon>
    </lineage>
</organism>